<dbReference type="Pfam" id="PF10392">
    <property type="entry name" value="COG5_N"/>
    <property type="match status" value="1"/>
</dbReference>
<dbReference type="GO" id="GO:0000139">
    <property type="term" value="C:Golgi membrane"/>
    <property type="evidence" value="ECO:0007669"/>
    <property type="project" value="UniProtKB-SubCell"/>
</dbReference>
<dbReference type="Pfam" id="PF20649">
    <property type="entry name" value="COG5_C"/>
    <property type="match status" value="1"/>
</dbReference>
<evidence type="ECO:0000259" key="6">
    <source>
        <dbReference type="Pfam" id="PF20649"/>
    </source>
</evidence>
<comment type="subcellular location">
    <subcellularLocation>
        <location evidence="1">Golgi apparatus membrane</location>
        <topology evidence="1">Peripheral membrane protein</topology>
    </subcellularLocation>
</comment>
<accession>R4XH83</accession>
<dbReference type="Proteomes" id="UP000013776">
    <property type="component" value="Unassembled WGS sequence"/>
</dbReference>
<protein>
    <recommendedName>
        <fullName evidence="2">Conserved oligomeric Golgi complex subunit 5</fullName>
    </recommendedName>
</protein>
<organism evidence="7 8">
    <name type="scientific">Taphrina deformans (strain PYCC 5710 / ATCC 11124 / CBS 356.35 / IMI 108563 / JCM 9778 / NBRC 8474)</name>
    <name type="common">Peach leaf curl fungus</name>
    <name type="synonym">Lalaria deformans</name>
    <dbReference type="NCBI Taxonomy" id="1097556"/>
    <lineage>
        <taxon>Eukaryota</taxon>
        <taxon>Fungi</taxon>
        <taxon>Dikarya</taxon>
        <taxon>Ascomycota</taxon>
        <taxon>Taphrinomycotina</taxon>
        <taxon>Taphrinomycetes</taxon>
        <taxon>Taphrinales</taxon>
        <taxon>Taphrinaceae</taxon>
        <taxon>Taphrina</taxon>
    </lineage>
</organism>
<dbReference type="EMBL" id="CAHR02000411">
    <property type="protein sequence ID" value="CCG85053.2"/>
    <property type="molecule type" value="Genomic_DNA"/>
</dbReference>
<reference evidence="7 8" key="1">
    <citation type="journal article" date="2013" name="MBio">
        <title>Genome sequencing of the plant pathogen Taphrina deformans, the causal agent of peach leaf curl.</title>
        <authorList>
            <person name="Cisse O.H."/>
            <person name="Almeida J.M.G.C.F."/>
            <person name="Fonseca A."/>
            <person name="Kumar A.A."/>
            <person name="Salojaervi J."/>
            <person name="Overmyer K."/>
            <person name="Hauser P.M."/>
            <person name="Pagni M."/>
        </authorList>
    </citation>
    <scope>NUCLEOTIDE SEQUENCE [LARGE SCALE GENOMIC DNA]</scope>
    <source>
        <strain evidence="8">PYCC 5710 / ATCC 11124 / CBS 356.35 / IMI 108563 / JCM 9778 / NBRC 8474</strain>
    </source>
</reference>
<gene>
    <name evidence="7" type="ORF">TAPDE_005634</name>
</gene>
<sequence>MGTSYVDYSIFQEDKFDARQYANSLLLSTTDRDELLIDFSSAENKVKFDLEEVEAATRNTIESNWEDLLDRTEIAASCTVDVAAIEKELKTCREAYETMAAKALVPYEEAEPLYDSLVNLASTTSMLRSLKRYLNHLTSLDEVKDITSSTRVLVDLDRCVRENQALMHLRIVLSNLPRVDSRKALVIQECTSCVSGYRNVGPALSAMNQLDHKGMMNLLKTNITKSLSDASRVFKTGLEVTASIRKLQVTDNTRAVGVFVENLQQAFRGLGSLATQLQTLEDDCPPDLVQQILEELCDASASMKQYFWREVSGRISSITRDAIRGNQWIQRSLRAANTESIVSQGVQKGTMEFSVVHGSLSRK</sequence>
<evidence type="ECO:0000256" key="2">
    <source>
        <dbReference type="ARBA" id="ARBA00020974"/>
    </source>
</evidence>
<dbReference type="InterPro" id="IPR048485">
    <property type="entry name" value="COG5_helical"/>
</dbReference>
<feature type="domain" description="Conserved oligomeric Golgi complex subunit 5 helical" evidence="6">
    <location>
        <begin position="168"/>
        <end position="335"/>
    </location>
</feature>
<evidence type="ECO:0000313" key="7">
    <source>
        <dbReference type="EMBL" id="CCG85053.2"/>
    </source>
</evidence>
<dbReference type="InterPro" id="IPR019465">
    <property type="entry name" value="Cog5"/>
</dbReference>
<dbReference type="InterPro" id="IPR049176">
    <property type="entry name" value="COG5_N"/>
</dbReference>
<dbReference type="VEuPathDB" id="FungiDB:TAPDE_005634"/>
<keyword evidence="3" id="KW-0333">Golgi apparatus</keyword>
<evidence type="ECO:0000313" key="8">
    <source>
        <dbReference type="Proteomes" id="UP000013776"/>
    </source>
</evidence>
<name>R4XH83_TAPDE</name>
<evidence type="ECO:0000259" key="5">
    <source>
        <dbReference type="Pfam" id="PF10392"/>
    </source>
</evidence>
<comment type="caution">
    <text evidence="7">The sequence shown here is derived from an EMBL/GenBank/DDBJ whole genome shotgun (WGS) entry which is preliminary data.</text>
</comment>
<dbReference type="eggNOG" id="ENOG502SDX7">
    <property type="taxonomic scope" value="Eukaryota"/>
</dbReference>
<dbReference type="GO" id="GO:0006891">
    <property type="term" value="P:intra-Golgi vesicle-mediated transport"/>
    <property type="evidence" value="ECO:0007669"/>
    <property type="project" value="InterPro"/>
</dbReference>
<evidence type="ECO:0000256" key="4">
    <source>
        <dbReference type="ARBA" id="ARBA00023136"/>
    </source>
</evidence>
<keyword evidence="8" id="KW-1185">Reference proteome</keyword>
<dbReference type="PANTHER" id="PTHR13228:SF3">
    <property type="entry name" value="CONSERVED OLIGOMERIC GOLGI COMPLEX SUBUNIT 5"/>
    <property type="match status" value="1"/>
</dbReference>
<dbReference type="GO" id="GO:0017119">
    <property type="term" value="C:Golgi transport complex"/>
    <property type="evidence" value="ECO:0007669"/>
    <property type="project" value="InterPro"/>
</dbReference>
<proteinExistence type="predicted"/>
<keyword evidence="4" id="KW-0472">Membrane</keyword>
<dbReference type="OrthoDB" id="18786at2759"/>
<evidence type="ECO:0000256" key="3">
    <source>
        <dbReference type="ARBA" id="ARBA00023034"/>
    </source>
</evidence>
<dbReference type="AlphaFoldDB" id="R4XH83"/>
<dbReference type="STRING" id="1097556.R4XH83"/>
<dbReference type="PANTHER" id="PTHR13228">
    <property type="entry name" value="CONSERVED OLIGOMERIC GOLGI COMPLEX COMPONENT 5"/>
    <property type="match status" value="1"/>
</dbReference>
<evidence type="ECO:0000256" key="1">
    <source>
        <dbReference type="ARBA" id="ARBA00004395"/>
    </source>
</evidence>
<feature type="domain" description="Conserved oligomeric Golgi complex subunit 5 N-terminal" evidence="5">
    <location>
        <begin position="11"/>
        <end position="135"/>
    </location>
</feature>